<name>A0A507CWH5_9FUNG</name>
<accession>A0A507CWH5</accession>
<dbReference type="OrthoDB" id="2148856at2759"/>
<feature type="region of interest" description="Disordered" evidence="3">
    <location>
        <begin position="340"/>
        <end position="360"/>
    </location>
</feature>
<dbReference type="Gene3D" id="1.10.10.60">
    <property type="entry name" value="Homeodomain-like"/>
    <property type="match status" value="1"/>
</dbReference>
<dbReference type="PANTHER" id="PTHR13270:SF14">
    <property type="entry name" value="SEX DETERMINATION AND DOSAGE COMPENSATION PROTEIN SDC-2"/>
    <property type="match status" value="1"/>
</dbReference>
<feature type="region of interest" description="Disordered" evidence="3">
    <location>
        <begin position="280"/>
        <end position="317"/>
    </location>
</feature>
<dbReference type="PANTHER" id="PTHR13270">
    <property type="entry name" value="PROTEIN C20ORF116-RELATED"/>
    <property type="match status" value="1"/>
</dbReference>
<dbReference type="GO" id="GO:0005634">
    <property type="term" value="C:nucleus"/>
    <property type="evidence" value="ECO:0007669"/>
    <property type="project" value="UniProtKB-SubCell"/>
</dbReference>
<feature type="compositionally biased region" description="Acidic residues" evidence="3">
    <location>
        <begin position="440"/>
        <end position="451"/>
    </location>
</feature>
<feature type="domain" description="Homeobox" evidence="4">
    <location>
        <begin position="493"/>
        <end position="542"/>
    </location>
</feature>
<dbReference type="Pfam" id="PF00046">
    <property type="entry name" value="Homeodomain"/>
    <property type="match status" value="1"/>
</dbReference>
<dbReference type="InterPro" id="IPR001356">
    <property type="entry name" value="HD"/>
</dbReference>
<evidence type="ECO:0000256" key="3">
    <source>
        <dbReference type="SAM" id="MobiDB-lite"/>
    </source>
</evidence>
<keyword evidence="1 2" id="KW-0371">Homeobox</keyword>
<feature type="compositionally biased region" description="Low complexity" evidence="3">
    <location>
        <begin position="241"/>
        <end position="260"/>
    </location>
</feature>
<feature type="region of interest" description="Disordered" evidence="3">
    <location>
        <begin position="236"/>
        <end position="260"/>
    </location>
</feature>
<feature type="region of interest" description="Disordered" evidence="3">
    <location>
        <begin position="382"/>
        <end position="498"/>
    </location>
</feature>
<feature type="compositionally biased region" description="Low complexity" evidence="3">
    <location>
        <begin position="483"/>
        <end position="495"/>
    </location>
</feature>
<dbReference type="STRING" id="246404.A0A507CWH5"/>
<feature type="compositionally biased region" description="Basic residues" evidence="3">
    <location>
        <begin position="473"/>
        <end position="482"/>
    </location>
</feature>
<feature type="region of interest" description="Disordered" evidence="3">
    <location>
        <begin position="1"/>
        <end position="22"/>
    </location>
</feature>
<organism evidence="5 6">
    <name type="scientific">Chytriomyces confervae</name>
    <dbReference type="NCBI Taxonomy" id="246404"/>
    <lineage>
        <taxon>Eukaryota</taxon>
        <taxon>Fungi</taxon>
        <taxon>Fungi incertae sedis</taxon>
        <taxon>Chytridiomycota</taxon>
        <taxon>Chytridiomycota incertae sedis</taxon>
        <taxon>Chytridiomycetes</taxon>
        <taxon>Chytridiales</taxon>
        <taxon>Chytriomycetaceae</taxon>
        <taxon>Chytriomyces</taxon>
    </lineage>
</organism>
<keyword evidence="6" id="KW-1185">Reference proteome</keyword>
<evidence type="ECO:0000256" key="2">
    <source>
        <dbReference type="RuleBase" id="RU000682"/>
    </source>
</evidence>
<dbReference type="EMBL" id="QEAP01001575">
    <property type="protein sequence ID" value="TPX43230.1"/>
    <property type="molecule type" value="Genomic_DNA"/>
</dbReference>
<comment type="subcellular location">
    <subcellularLocation>
        <location evidence="1 2">Nucleus</location>
    </subcellularLocation>
</comment>
<sequence length="542" mass="59183">MNNNNPNTPPDEITNTTQQPVVHPRIGTSLTTLQQHQFNSQPQHTVADWPHHHQTAFMNSIATPTASPLGLPSSATTRLRMGSLSANPAANNNNFISPSFAGAGGGGGGRSHSLDHGATLLNLQPLNYTVTGVGGGAVHSWVTPTGLLQNFQNPNVFNNLGAGNGNGASSLRDVDGMNHASMSETVYTAFNAPAQAMHWNSMAELSPTTWNPINTFPTFNSPHLTHSSLLNPYSFQDHRQQQQQQQQPPQPQQQQHLQLQQLQQEQQQQLQQQQQQQSQQSYQFSNVHRNSTSIPWGSDPLSILTHQNQTHDPRRNNLLSSEPHPIITTCSPLQFSSIVSGGSPHQQYSSTSLTTASPHSLQQPLSAIETVYTQPVQGEPTLVHSIPLQPSPSITDKLSPKSVPGRETLARRARRTLSKRGEVDKDLEDHGETVDASHEDSEDEEEDDDSSSDTASDAGGGGATFAKRGSGSVKKRIARNKKAASSSSSMGSSYKNNKRFRIPRDQMVWLKKVFSETPLPSIERMAEIANEVGVDVHKIKIW</sequence>
<feature type="compositionally biased region" description="Polar residues" evidence="3">
    <location>
        <begin position="281"/>
        <end position="295"/>
    </location>
</feature>
<dbReference type="AlphaFoldDB" id="A0A507CWH5"/>
<dbReference type="SUPFAM" id="SSF46689">
    <property type="entry name" value="Homeodomain-like"/>
    <property type="match status" value="1"/>
</dbReference>
<keyword evidence="1 2" id="KW-0238">DNA-binding</keyword>
<reference evidence="5 6" key="1">
    <citation type="journal article" date="2019" name="Sci. Rep.">
        <title>Comparative genomics of chytrid fungi reveal insights into the obligate biotrophic and pathogenic lifestyle of Synchytrium endobioticum.</title>
        <authorList>
            <person name="van de Vossenberg B.T.L.H."/>
            <person name="Warris S."/>
            <person name="Nguyen H.D.T."/>
            <person name="van Gent-Pelzer M.P.E."/>
            <person name="Joly D.L."/>
            <person name="van de Geest H.C."/>
            <person name="Bonants P.J.M."/>
            <person name="Smith D.S."/>
            <person name="Levesque C.A."/>
            <person name="van der Lee T.A.J."/>
        </authorList>
    </citation>
    <scope>NUCLEOTIDE SEQUENCE [LARGE SCALE GENOMIC DNA]</scope>
    <source>
        <strain evidence="5 6">CBS 675.73</strain>
    </source>
</reference>
<dbReference type="PROSITE" id="PS50071">
    <property type="entry name" value="HOMEOBOX_2"/>
    <property type="match status" value="1"/>
</dbReference>
<evidence type="ECO:0000313" key="6">
    <source>
        <dbReference type="Proteomes" id="UP000320333"/>
    </source>
</evidence>
<dbReference type="CDD" id="cd00086">
    <property type="entry name" value="homeodomain"/>
    <property type="match status" value="1"/>
</dbReference>
<proteinExistence type="predicted"/>
<gene>
    <name evidence="5" type="ORF">CcCBS67573_g10464</name>
</gene>
<evidence type="ECO:0000313" key="5">
    <source>
        <dbReference type="EMBL" id="TPX43230.1"/>
    </source>
</evidence>
<comment type="caution">
    <text evidence="5">The sequence shown here is derived from an EMBL/GenBank/DDBJ whole genome shotgun (WGS) entry which is preliminary data.</text>
</comment>
<feature type="compositionally biased region" description="Basic and acidic residues" evidence="3">
    <location>
        <begin position="419"/>
        <end position="439"/>
    </location>
</feature>
<dbReference type="Proteomes" id="UP000320333">
    <property type="component" value="Unassembled WGS sequence"/>
</dbReference>
<evidence type="ECO:0000259" key="4">
    <source>
        <dbReference type="PROSITE" id="PS50071"/>
    </source>
</evidence>
<protein>
    <recommendedName>
        <fullName evidence="4">Homeobox domain-containing protein</fullName>
    </recommendedName>
</protein>
<keyword evidence="1 2" id="KW-0539">Nucleus</keyword>
<evidence type="ECO:0000256" key="1">
    <source>
        <dbReference type="PROSITE-ProRule" id="PRU00108"/>
    </source>
</evidence>
<dbReference type="GO" id="GO:0003677">
    <property type="term" value="F:DNA binding"/>
    <property type="evidence" value="ECO:0007669"/>
    <property type="project" value="UniProtKB-UniRule"/>
</dbReference>
<dbReference type="InterPro" id="IPR009057">
    <property type="entry name" value="Homeodomain-like_sf"/>
</dbReference>